<proteinExistence type="predicted"/>
<dbReference type="EMBL" id="SRLO01002007">
    <property type="protein sequence ID" value="TNN34257.1"/>
    <property type="molecule type" value="Genomic_DNA"/>
</dbReference>
<comment type="caution">
    <text evidence="1">The sequence shown here is derived from an EMBL/GenBank/DDBJ whole genome shotgun (WGS) entry which is preliminary data.</text>
</comment>
<organism evidence="1 2">
    <name type="scientific">Liparis tanakae</name>
    <name type="common">Tanaka's snailfish</name>
    <dbReference type="NCBI Taxonomy" id="230148"/>
    <lineage>
        <taxon>Eukaryota</taxon>
        <taxon>Metazoa</taxon>
        <taxon>Chordata</taxon>
        <taxon>Craniata</taxon>
        <taxon>Vertebrata</taxon>
        <taxon>Euteleostomi</taxon>
        <taxon>Actinopterygii</taxon>
        <taxon>Neopterygii</taxon>
        <taxon>Teleostei</taxon>
        <taxon>Neoteleostei</taxon>
        <taxon>Acanthomorphata</taxon>
        <taxon>Eupercaria</taxon>
        <taxon>Perciformes</taxon>
        <taxon>Cottioidei</taxon>
        <taxon>Cottales</taxon>
        <taxon>Liparidae</taxon>
        <taxon>Liparis</taxon>
    </lineage>
</organism>
<evidence type="ECO:0000313" key="1">
    <source>
        <dbReference type="EMBL" id="TNN34257.1"/>
    </source>
</evidence>
<name>A0A4Z2EZ65_9TELE</name>
<evidence type="ECO:0000313" key="2">
    <source>
        <dbReference type="Proteomes" id="UP000314294"/>
    </source>
</evidence>
<accession>A0A4Z2EZ65</accession>
<dbReference type="AlphaFoldDB" id="A0A4Z2EZ65"/>
<sequence length="93" mass="10450">MEGEKIGFTLTLKAVKAVGDLFLFFMDHLLFCPAAPAALAMMDRCFALGSMGSGGVERERERLEERYTTTGPFTVDRFFRSVLKRGRGAWTKH</sequence>
<protein>
    <submittedName>
        <fullName evidence="1">Uncharacterized protein</fullName>
    </submittedName>
</protein>
<reference evidence="1 2" key="1">
    <citation type="submission" date="2019-03" db="EMBL/GenBank/DDBJ databases">
        <title>First draft genome of Liparis tanakae, snailfish: a comprehensive survey of snailfish specific genes.</title>
        <authorList>
            <person name="Kim W."/>
            <person name="Song I."/>
            <person name="Jeong J.-H."/>
            <person name="Kim D."/>
            <person name="Kim S."/>
            <person name="Ryu S."/>
            <person name="Song J.Y."/>
            <person name="Lee S.K."/>
        </authorList>
    </citation>
    <scope>NUCLEOTIDE SEQUENCE [LARGE SCALE GENOMIC DNA]</scope>
    <source>
        <tissue evidence="1">Muscle</tissue>
    </source>
</reference>
<dbReference type="Proteomes" id="UP000314294">
    <property type="component" value="Unassembled WGS sequence"/>
</dbReference>
<gene>
    <name evidence="1" type="ORF">EYF80_055577</name>
</gene>
<keyword evidence="2" id="KW-1185">Reference proteome</keyword>